<feature type="compositionally biased region" description="Pro residues" evidence="1">
    <location>
        <begin position="822"/>
        <end position="835"/>
    </location>
</feature>
<feature type="region of interest" description="Disordered" evidence="1">
    <location>
        <begin position="1"/>
        <end position="24"/>
    </location>
</feature>
<feature type="compositionally biased region" description="Basic residues" evidence="1">
    <location>
        <begin position="318"/>
        <end position="337"/>
    </location>
</feature>
<feature type="region of interest" description="Disordered" evidence="1">
    <location>
        <begin position="46"/>
        <end position="262"/>
    </location>
</feature>
<sequence>MAGTKRKLEEGHGSNATFPNLGVHSKKGTELAHYTGADANCRAASFSSTSTATPVEENSSDNKSVRGRGRQGGRGITSDNSASEPQVPPRKKRRTREELLQQQFVEARTPRFTRQSARLLSKRRATDPSPNVELNAGHLPKAASMEPSHPPLTSSDTPLEALPVEPNIPGLTPAGADSLSTSENPLETNDSTTDEKTANTESNFNGLDNHNAVTENSNTSGRPSPKQEQSDDIQVLESEDLHGNKDTVVTDRGPSRSVQLPNLALSTDQFQLRSTDIETPTGAEFSMSTRAMSPVVTLSEVAEVSTSTVPVTNDRFRGGGRPRGKGKGRKPGPRRKAAGVGKEAPKVHLSDRNLSPSATAAVKKLRDRQKELQQAFRRVASAQRAALVVLASRSESRLIKDPKAHMETPLHQEVVDDLQERLEMKKAMINREHELKVQCQNKYLEAYQHWINIAFKQEKVESVRDEHILAAQGSFLQYLDQCRQAGDDDHTETEESDTENPEADRQACEQSVRGFDSSYIRRPDGAALYERADSGWDDFVQRARIGGDIFALLKDINEEARRDKEEKKRKREEAEKKNKEAVAEDDKTREDKAAGGEVGRPRFSDPRFQRLMSALADACELAEGRGATKEEEEAETFPMQQPANALNALAEIALGGATEALSANSDLRPAVSHPPGPPDVSVPSGPVTAQPSGVPELATQLPPHEYPEPPRYPEQLPPPAVHRAILPQPMVTQELLPAQVLPAPPESQAFYAPQFQPLLPSPQQGAPRLYSGMPRPLLPAARPPAPGLPPIREQLSEQLRLPDPFSSAPPHLPAPLGMRYPGGPPPPPPPPPHQVPCPSQSGSYPLPPQYMPGPPVGYTHPAPFPPPGPYHPPAMYSPQFYSPCHPHSVPPPPRPHQLPLQPLHPQVPHPMFGFHQGPPPPPPPPPRY</sequence>
<feature type="region of interest" description="Disordered" evidence="1">
    <location>
        <begin position="664"/>
        <end position="719"/>
    </location>
</feature>
<evidence type="ECO:0000256" key="1">
    <source>
        <dbReference type="SAM" id="MobiDB-lite"/>
    </source>
</evidence>
<feature type="compositionally biased region" description="Pro residues" evidence="1">
    <location>
        <begin position="845"/>
        <end position="855"/>
    </location>
</feature>
<name>A0AAF0IH49_9EURO</name>
<proteinExistence type="predicted"/>
<feature type="compositionally biased region" description="Low complexity" evidence="1">
    <location>
        <begin position="897"/>
        <end position="910"/>
    </location>
</feature>
<dbReference type="Proteomes" id="UP001219355">
    <property type="component" value="Chromosome 1"/>
</dbReference>
<feature type="region of interest" description="Disordered" evidence="1">
    <location>
        <begin position="485"/>
        <end position="510"/>
    </location>
</feature>
<gene>
    <name evidence="2" type="ORF">PRK78_001916</name>
</gene>
<feature type="compositionally biased region" description="Polar residues" evidence="1">
    <location>
        <begin position="199"/>
        <end position="222"/>
    </location>
</feature>
<feature type="region of interest" description="Disordered" evidence="1">
    <location>
        <begin position="623"/>
        <end position="642"/>
    </location>
</feature>
<feature type="compositionally biased region" description="Acidic residues" evidence="1">
    <location>
        <begin position="489"/>
        <end position="501"/>
    </location>
</feature>
<reference evidence="2" key="1">
    <citation type="submission" date="2023-03" db="EMBL/GenBank/DDBJ databases">
        <title>Emydomyces testavorans Genome Sequence.</title>
        <authorList>
            <person name="Hoyer L."/>
        </authorList>
    </citation>
    <scope>NUCLEOTIDE SEQUENCE</scope>
    <source>
        <strain evidence="2">16-2883</strain>
    </source>
</reference>
<organism evidence="2 3">
    <name type="scientific">Emydomyces testavorans</name>
    <dbReference type="NCBI Taxonomy" id="2070801"/>
    <lineage>
        <taxon>Eukaryota</taxon>
        <taxon>Fungi</taxon>
        <taxon>Dikarya</taxon>
        <taxon>Ascomycota</taxon>
        <taxon>Pezizomycotina</taxon>
        <taxon>Eurotiomycetes</taxon>
        <taxon>Eurotiomycetidae</taxon>
        <taxon>Onygenales</taxon>
        <taxon>Nannizziopsiaceae</taxon>
        <taxon>Emydomyces</taxon>
    </lineage>
</organism>
<evidence type="ECO:0000313" key="2">
    <source>
        <dbReference type="EMBL" id="WEW56472.1"/>
    </source>
</evidence>
<feature type="compositionally biased region" description="Basic and acidic residues" evidence="1">
    <location>
        <begin position="1"/>
        <end position="12"/>
    </location>
</feature>
<feature type="compositionally biased region" description="Pro residues" evidence="1">
    <location>
        <begin position="709"/>
        <end position="719"/>
    </location>
</feature>
<evidence type="ECO:0000313" key="3">
    <source>
        <dbReference type="Proteomes" id="UP001219355"/>
    </source>
</evidence>
<dbReference type="AlphaFoldDB" id="A0AAF0IH49"/>
<keyword evidence="3" id="KW-1185">Reference proteome</keyword>
<feature type="region of interest" description="Disordered" evidence="1">
    <location>
        <begin position="561"/>
        <end position="606"/>
    </location>
</feature>
<feature type="compositionally biased region" description="Basic and acidic residues" evidence="1">
    <location>
        <begin position="239"/>
        <end position="249"/>
    </location>
</feature>
<feature type="region of interest" description="Disordered" evidence="1">
    <location>
        <begin position="756"/>
        <end position="869"/>
    </location>
</feature>
<feature type="region of interest" description="Disordered" evidence="1">
    <location>
        <begin position="311"/>
        <end position="348"/>
    </location>
</feature>
<accession>A0AAF0IH49</accession>
<feature type="compositionally biased region" description="Pro residues" evidence="1">
    <location>
        <begin position="917"/>
        <end position="928"/>
    </location>
</feature>
<feature type="region of interest" description="Disordered" evidence="1">
    <location>
        <begin position="881"/>
        <end position="928"/>
    </location>
</feature>
<feature type="compositionally biased region" description="Polar residues" evidence="1">
    <location>
        <begin position="178"/>
        <end position="191"/>
    </location>
</feature>
<dbReference type="EMBL" id="CP120627">
    <property type="protein sequence ID" value="WEW56472.1"/>
    <property type="molecule type" value="Genomic_DNA"/>
</dbReference>
<protein>
    <submittedName>
        <fullName evidence="2">Uncharacterized protein</fullName>
    </submittedName>
</protein>